<reference evidence="1" key="1">
    <citation type="submission" date="2015-08" db="EMBL/GenBank/DDBJ databases">
        <title>Candidatus Bacteriodes Periocalifornicus.</title>
        <authorList>
            <person name="McLean J.S."/>
            <person name="Kelley S."/>
        </authorList>
    </citation>
    <scope>NUCLEOTIDE SEQUENCE [LARGE SCALE GENOMIC DNA]</scope>
    <source>
        <strain evidence="1">12B</strain>
    </source>
</reference>
<dbReference type="EMBL" id="LIIK01000003">
    <property type="protein sequence ID" value="KQM09523.1"/>
    <property type="molecule type" value="Genomic_DNA"/>
</dbReference>
<gene>
    <name evidence="1" type="ORF">AL399_01130</name>
</gene>
<keyword evidence="2" id="KW-1185">Reference proteome</keyword>
<sequence>METASVAKARGGAVEEKPQVITANKLRRNLNEYCEAVRAGHTVHIRQGKDTFGLAMAKADAPLPEGRRVVTRDDEVGMPLIRVTGGQFRNNILLFCDMLRAGFDVQFTLGHSTFELVFVEEYLDPTSELYSAIQEGIDDSRNGRCVSLPTPEALQQYLDRLKAKACTE</sequence>
<evidence type="ECO:0000313" key="1">
    <source>
        <dbReference type="EMBL" id="KQM09523.1"/>
    </source>
</evidence>
<dbReference type="PATRIC" id="fig|1702214.3.peg.1699"/>
<proteinExistence type="predicted"/>
<organism evidence="1 2">
    <name type="scientific">Candidatus [Bacteroides] periocalifornicus</name>
    <dbReference type="NCBI Taxonomy" id="1702214"/>
    <lineage>
        <taxon>Bacteria</taxon>
        <taxon>Pseudomonadati</taxon>
        <taxon>Bacteroidota</taxon>
    </lineage>
</organism>
<dbReference type="Proteomes" id="UP000054172">
    <property type="component" value="Unassembled WGS sequence"/>
</dbReference>
<accession>A0A0Q4AZG7</accession>
<comment type="caution">
    <text evidence="1">The sequence shown here is derived from an EMBL/GenBank/DDBJ whole genome shotgun (WGS) entry which is preliminary data.</text>
</comment>
<dbReference type="AlphaFoldDB" id="A0A0Q4AZG7"/>
<evidence type="ECO:0000313" key="2">
    <source>
        <dbReference type="Proteomes" id="UP000054172"/>
    </source>
</evidence>
<dbReference type="STRING" id="1702214.AL399_01130"/>
<protein>
    <submittedName>
        <fullName evidence="1">Uncharacterized protein</fullName>
    </submittedName>
</protein>
<name>A0A0Q4AZG7_9BACT</name>